<dbReference type="GO" id="GO:0020037">
    <property type="term" value="F:heme binding"/>
    <property type="evidence" value="ECO:0007669"/>
    <property type="project" value="InterPro"/>
</dbReference>
<reference evidence="2 3" key="1">
    <citation type="journal article" date="2014" name="Antonie Van Leeuwenhoek">
        <title>Hyphomonas beringensis sp. nov. and Hyphomonas chukchiensis sp. nov., isolated from surface seawater of the Bering Sea and Chukchi Sea.</title>
        <authorList>
            <person name="Li C."/>
            <person name="Lai Q."/>
            <person name="Li G."/>
            <person name="Dong C."/>
            <person name="Wang J."/>
            <person name="Liao Y."/>
            <person name="Shao Z."/>
        </authorList>
    </citation>
    <scope>NUCLEOTIDE SEQUENCE [LARGE SCALE GENOMIC DNA]</scope>
    <source>
        <strain evidence="2 3">25B14_1</strain>
    </source>
</reference>
<evidence type="ECO:0000313" key="2">
    <source>
        <dbReference type="EMBL" id="KCZ52537.1"/>
    </source>
</evidence>
<dbReference type="PROSITE" id="PS51009">
    <property type="entry name" value="CYTCII"/>
    <property type="match status" value="1"/>
</dbReference>
<dbReference type="GO" id="GO:0005506">
    <property type="term" value="F:iron ion binding"/>
    <property type="evidence" value="ECO:0007669"/>
    <property type="project" value="InterPro"/>
</dbReference>
<comment type="caution">
    <text evidence="2">The sequence shown here is derived from an EMBL/GenBank/DDBJ whole genome shotgun (WGS) entry which is preliminary data.</text>
</comment>
<accession>A0A062U2M6</accession>
<dbReference type="STRING" id="1280946.HY29_04460"/>
<dbReference type="InterPro" id="IPR002321">
    <property type="entry name" value="Cyt_c_II"/>
</dbReference>
<organism evidence="2 3">
    <name type="scientific">Hyphomonas beringensis</name>
    <dbReference type="NCBI Taxonomy" id="1280946"/>
    <lineage>
        <taxon>Bacteria</taxon>
        <taxon>Pseudomonadati</taxon>
        <taxon>Pseudomonadota</taxon>
        <taxon>Alphaproteobacteria</taxon>
        <taxon>Hyphomonadales</taxon>
        <taxon>Hyphomonadaceae</taxon>
        <taxon>Hyphomonas</taxon>
    </lineage>
</organism>
<name>A0A062U2M6_9PROT</name>
<dbReference type="Pfam" id="PF01322">
    <property type="entry name" value="Cytochrom_C_2"/>
    <property type="match status" value="1"/>
</dbReference>
<sequence>MPHRKTSVAAAALLGLSLLAACGSGDAPESAAAPEAGAEEVILANGMTPKEQIDARQAHLKNYGKAFKTISDQLKSSDPDMAAIQTAAANLVSESEGMDTWFPEGSGPDSGVKTDALPAIWENPGDFSQQVANFQTEAAQLSEATKTDDVDAIKVAFGETGKTCKSCHETYRADD</sequence>
<evidence type="ECO:0000256" key="1">
    <source>
        <dbReference type="SAM" id="SignalP"/>
    </source>
</evidence>
<evidence type="ECO:0000313" key="3">
    <source>
        <dbReference type="Proteomes" id="UP000027037"/>
    </source>
</evidence>
<dbReference type="Gene3D" id="1.20.120.10">
    <property type="entry name" value="Cytochrome c/b562"/>
    <property type="match status" value="1"/>
</dbReference>
<feature type="signal peptide" evidence="1">
    <location>
        <begin position="1"/>
        <end position="20"/>
    </location>
</feature>
<gene>
    <name evidence="2" type="ORF">HY29_04460</name>
</gene>
<dbReference type="EMBL" id="AWFF01000065">
    <property type="protein sequence ID" value="KCZ52537.1"/>
    <property type="molecule type" value="Genomic_DNA"/>
</dbReference>
<proteinExistence type="predicted"/>
<dbReference type="PROSITE" id="PS51257">
    <property type="entry name" value="PROKAR_LIPOPROTEIN"/>
    <property type="match status" value="1"/>
</dbReference>
<dbReference type="OrthoDB" id="7596534at2"/>
<dbReference type="eggNOG" id="COG3909">
    <property type="taxonomic scope" value="Bacteria"/>
</dbReference>
<dbReference type="Proteomes" id="UP000027037">
    <property type="component" value="Unassembled WGS sequence"/>
</dbReference>
<keyword evidence="1" id="KW-0732">Signal</keyword>
<feature type="chain" id="PRO_5001614077" description="Cytochrome C" evidence="1">
    <location>
        <begin position="21"/>
        <end position="175"/>
    </location>
</feature>
<keyword evidence="3" id="KW-1185">Reference proteome</keyword>
<dbReference type="InterPro" id="IPR010980">
    <property type="entry name" value="Cyt_c/b562"/>
</dbReference>
<dbReference type="SUPFAM" id="SSF47175">
    <property type="entry name" value="Cytochromes"/>
    <property type="match status" value="1"/>
</dbReference>
<evidence type="ECO:0008006" key="4">
    <source>
        <dbReference type="Google" id="ProtNLM"/>
    </source>
</evidence>
<protein>
    <recommendedName>
        <fullName evidence="4">Cytochrome C</fullName>
    </recommendedName>
</protein>
<dbReference type="PATRIC" id="fig|1280946.3.peg.2945"/>
<dbReference type="GO" id="GO:0022900">
    <property type="term" value="P:electron transport chain"/>
    <property type="evidence" value="ECO:0007669"/>
    <property type="project" value="InterPro"/>
</dbReference>
<dbReference type="InterPro" id="IPR015984">
    <property type="entry name" value="Cyt_c_prime_subgr"/>
</dbReference>
<dbReference type="AlphaFoldDB" id="A0A062U2M6"/>
<dbReference type="RefSeq" id="WP_051601574.1">
    <property type="nucleotide sequence ID" value="NZ_AWFF01000065.1"/>
</dbReference>
<dbReference type="GO" id="GO:0009055">
    <property type="term" value="F:electron transfer activity"/>
    <property type="evidence" value="ECO:0007669"/>
    <property type="project" value="InterPro"/>
</dbReference>
<dbReference type="PRINTS" id="PR00608">
    <property type="entry name" value="CYTCHROMECII"/>
</dbReference>